<keyword evidence="3" id="KW-1185">Reference proteome</keyword>
<keyword evidence="1" id="KW-0472">Membrane</keyword>
<protein>
    <recommendedName>
        <fullName evidence="4">MARVEL domain-containing protein</fullName>
    </recommendedName>
</protein>
<organism evidence="2 3">
    <name type="scientific">Lymnaea stagnalis</name>
    <name type="common">Great pond snail</name>
    <name type="synonym">Helix stagnalis</name>
    <dbReference type="NCBI Taxonomy" id="6523"/>
    <lineage>
        <taxon>Eukaryota</taxon>
        <taxon>Metazoa</taxon>
        <taxon>Spiralia</taxon>
        <taxon>Lophotrochozoa</taxon>
        <taxon>Mollusca</taxon>
        <taxon>Gastropoda</taxon>
        <taxon>Heterobranchia</taxon>
        <taxon>Euthyneura</taxon>
        <taxon>Panpulmonata</taxon>
        <taxon>Hygrophila</taxon>
        <taxon>Lymnaeoidea</taxon>
        <taxon>Lymnaeidae</taxon>
        <taxon>Lymnaea</taxon>
    </lineage>
</organism>
<proteinExistence type="predicted"/>
<accession>A0AAV2I5Z4</accession>
<dbReference type="Proteomes" id="UP001497497">
    <property type="component" value="Unassembled WGS sequence"/>
</dbReference>
<dbReference type="EMBL" id="CAXITT010000357">
    <property type="protein sequence ID" value="CAL1539813.1"/>
    <property type="molecule type" value="Genomic_DNA"/>
</dbReference>
<sequence length="172" mass="19118">MTYPAGVDFTVITALTFDFVGWIIHNVGLGTTHWSVLGPQTQGVVQYCYNSLCTYRSLRDMSSYQITVLFLAVAAITWSFSAMVLALHNIYKGYTFQSQTKTIPILGGALSIVACVFAVIEVIIWAAEIHRDFRMVNQNFELGYSFALTIVGACLYFLGGILFITSQRKKST</sequence>
<gene>
    <name evidence="2" type="ORF">GSLYS_00013546001</name>
</gene>
<dbReference type="Gene3D" id="1.20.140.150">
    <property type="match status" value="1"/>
</dbReference>
<keyword evidence="1" id="KW-0812">Transmembrane</keyword>
<feature type="transmembrane region" description="Helical" evidence="1">
    <location>
        <begin position="103"/>
        <end position="127"/>
    </location>
</feature>
<evidence type="ECO:0000313" key="3">
    <source>
        <dbReference type="Proteomes" id="UP001497497"/>
    </source>
</evidence>
<keyword evidence="1" id="KW-1133">Transmembrane helix</keyword>
<dbReference type="AlphaFoldDB" id="A0AAV2I5Z4"/>
<reference evidence="2 3" key="1">
    <citation type="submission" date="2024-04" db="EMBL/GenBank/DDBJ databases">
        <authorList>
            <consortium name="Genoscope - CEA"/>
            <person name="William W."/>
        </authorList>
    </citation>
    <scope>NUCLEOTIDE SEQUENCE [LARGE SCALE GENOMIC DNA]</scope>
</reference>
<evidence type="ECO:0000256" key="1">
    <source>
        <dbReference type="SAM" id="Phobius"/>
    </source>
</evidence>
<feature type="transmembrane region" description="Helical" evidence="1">
    <location>
        <begin position="142"/>
        <end position="164"/>
    </location>
</feature>
<feature type="transmembrane region" description="Helical" evidence="1">
    <location>
        <begin position="66"/>
        <end position="91"/>
    </location>
</feature>
<dbReference type="InterPro" id="IPR009545">
    <property type="entry name" value="Claudin-like"/>
</dbReference>
<evidence type="ECO:0008006" key="4">
    <source>
        <dbReference type="Google" id="ProtNLM"/>
    </source>
</evidence>
<dbReference type="Pfam" id="PF06653">
    <property type="entry name" value="Claudin_3"/>
    <property type="match status" value="1"/>
</dbReference>
<comment type="caution">
    <text evidence="2">The sequence shown here is derived from an EMBL/GenBank/DDBJ whole genome shotgun (WGS) entry which is preliminary data.</text>
</comment>
<name>A0AAV2I5Z4_LYMST</name>
<evidence type="ECO:0000313" key="2">
    <source>
        <dbReference type="EMBL" id="CAL1539813.1"/>
    </source>
</evidence>